<dbReference type="GO" id="GO:0000447">
    <property type="term" value="P:endonucleolytic cleavage in ITS1 to separate SSU-rRNA from 5.8S rRNA and LSU-rRNA from tricistronic rRNA transcript (SSU-rRNA, 5.8S rRNA, LSU-rRNA)"/>
    <property type="evidence" value="ECO:0007669"/>
    <property type="project" value="TreeGrafter"/>
</dbReference>
<feature type="compositionally biased region" description="Low complexity" evidence="2">
    <location>
        <begin position="316"/>
        <end position="331"/>
    </location>
</feature>
<feature type="domain" description="Kri1-like C-terminal" evidence="3">
    <location>
        <begin position="519"/>
        <end position="609"/>
    </location>
</feature>
<feature type="compositionally biased region" description="Basic and acidic residues" evidence="2">
    <location>
        <begin position="633"/>
        <end position="650"/>
    </location>
</feature>
<feature type="compositionally biased region" description="Basic and acidic residues" evidence="2">
    <location>
        <begin position="455"/>
        <end position="467"/>
    </location>
</feature>
<feature type="compositionally biased region" description="Basic and acidic residues" evidence="2">
    <location>
        <begin position="63"/>
        <end position="79"/>
    </location>
</feature>
<feature type="compositionally biased region" description="Basic and acidic residues" evidence="2">
    <location>
        <begin position="605"/>
        <end position="626"/>
    </location>
</feature>
<feature type="compositionally biased region" description="Basic residues" evidence="2">
    <location>
        <begin position="663"/>
        <end position="672"/>
    </location>
</feature>
<feature type="region of interest" description="Disordered" evidence="2">
    <location>
        <begin position="315"/>
        <end position="365"/>
    </location>
</feature>
<comment type="similarity">
    <text evidence="1">Belongs to the KRI1 family.</text>
</comment>
<feature type="compositionally biased region" description="Basic and acidic residues" evidence="2">
    <location>
        <begin position="193"/>
        <end position="204"/>
    </location>
</feature>
<dbReference type="GO" id="GO:0030686">
    <property type="term" value="C:90S preribosome"/>
    <property type="evidence" value="ECO:0007669"/>
    <property type="project" value="TreeGrafter"/>
</dbReference>
<reference evidence="4" key="1">
    <citation type="journal article" date="2020" name="Stud. Mycol.">
        <title>101 Dothideomycetes genomes: a test case for predicting lifestyles and emergence of pathogens.</title>
        <authorList>
            <person name="Haridas S."/>
            <person name="Albert R."/>
            <person name="Binder M."/>
            <person name="Bloem J."/>
            <person name="Labutti K."/>
            <person name="Salamov A."/>
            <person name="Andreopoulos B."/>
            <person name="Baker S."/>
            <person name="Barry K."/>
            <person name="Bills G."/>
            <person name="Bluhm B."/>
            <person name="Cannon C."/>
            <person name="Castanera R."/>
            <person name="Culley D."/>
            <person name="Daum C."/>
            <person name="Ezra D."/>
            <person name="Gonzalez J."/>
            <person name="Henrissat B."/>
            <person name="Kuo A."/>
            <person name="Liang C."/>
            <person name="Lipzen A."/>
            <person name="Lutzoni F."/>
            <person name="Magnuson J."/>
            <person name="Mondo S."/>
            <person name="Nolan M."/>
            <person name="Ohm R."/>
            <person name="Pangilinan J."/>
            <person name="Park H.-J."/>
            <person name="Ramirez L."/>
            <person name="Alfaro M."/>
            <person name="Sun H."/>
            <person name="Tritt A."/>
            <person name="Yoshinaga Y."/>
            <person name="Zwiers L.-H."/>
            <person name="Turgeon B."/>
            <person name="Goodwin S."/>
            <person name="Spatafora J."/>
            <person name="Crous P."/>
            <person name="Grigoriev I."/>
        </authorList>
    </citation>
    <scope>NUCLEOTIDE SEQUENCE</scope>
    <source>
        <strain evidence="4">ATCC 16933</strain>
    </source>
</reference>
<dbReference type="Proteomes" id="UP000799766">
    <property type="component" value="Unassembled WGS sequence"/>
</dbReference>
<dbReference type="EMBL" id="MU001685">
    <property type="protein sequence ID" value="KAF2455795.1"/>
    <property type="molecule type" value="Genomic_DNA"/>
</dbReference>
<dbReference type="GO" id="GO:0005730">
    <property type="term" value="C:nucleolus"/>
    <property type="evidence" value="ECO:0007669"/>
    <property type="project" value="TreeGrafter"/>
</dbReference>
<dbReference type="Pfam" id="PF05178">
    <property type="entry name" value="Kri1"/>
    <property type="match status" value="1"/>
</dbReference>
<evidence type="ECO:0000256" key="2">
    <source>
        <dbReference type="SAM" id="MobiDB-lite"/>
    </source>
</evidence>
<evidence type="ECO:0000313" key="5">
    <source>
        <dbReference type="Proteomes" id="UP000799766"/>
    </source>
</evidence>
<feature type="region of interest" description="Disordered" evidence="2">
    <location>
        <begin position="605"/>
        <end position="679"/>
    </location>
</feature>
<feature type="compositionally biased region" description="Low complexity" evidence="2">
    <location>
        <begin position="206"/>
        <end position="215"/>
    </location>
</feature>
<dbReference type="Pfam" id="PF12936">
    <property type="entry name" value="Kri1_C"/>
    <property type="match status" value="1"/>
</dbReference>
<dbReference type="InterPro" id="IPR018034">
    <property type="entry name" value="Kri1"/>
</dbReference>
<dbReference type="AlphaFoldDB" id="A0A6A6NVI2"/>
<feature type="compositionally biased region" description="Basic and acidic residues" evidence="2">
    <location>
        <begin position="352"/>
        <end position="365"/>
    </location>
</feature>
<sequence length="679" mass="75448">MAAPNGLETNDDSAVAADERPAKRVCMLLDDASSSGSEAEDDTADIVVDGDEFRINEEYARKFEHNAKRTEKQQLEQKYGKNAASESESSSDSESEDDAGDLATTELDSRIRDTLAAIRARDPRIYDKTVRFFQEGEQDAKDAASSAAADGGKKEKPMHLLDYQRKRLLEGDGGEDDEREDPPPPQTYAQEQEALKRELVRSMHEAGSASGSDGIASDKGDDDKDDEFLVRKSAPAAADADAVVSDGRSSDPLDAAAAADTADADPEAFLSNYLASRAWVPTAGSRWAALESDDSADEARADAFEEAYNLRFEDPAASNAALTSHARAAASKYSVRREEETKRARARRKEKERREEEKERRREERRRLKRLRVEELEGRASRIREVAGRMDGGGDVDLGEWTELLEGDWSEAEWEKEMGRRFGEGYYAAKVGDESENEGSGEGEARKKKKKPKKPKWDDDIDIKDLVPDFEDGEGESGKPAFTLSSDEEEEAQEPSGMSSKQAKKPSSTEPTRKDRRIIEAIVDQELSADLAAIPHMSSKRAAGGFRYRETSPTSFGLTPLEILTASDAQLNEFAGLKKMAAFRDPEKKMKERKKLGKKARLREWRREVWGRDQGPREDVWGKGGEDGEVDEERGKRGDGGRKGREKEESGEMSVNVREGERKKSRKRKRKDKAAAAEA</sequence>
<feature type="compositionally biased region" description="Basic and acidic residues" evidence="2">
    <location>
        <begin position="216"/>
        <end position="230"/>
    </location>
</feature>
<evidence type="ECO:0000259" key="3">
    <source>
        <dbReference type="Pfam" id="PF12936"/>
    </source>
</evidence>
<organism evidence="4 5">
    <name type="scientific">Lineolata rhizophorae</name>
    <dbReference type="NCBI Taxonomy" id="578093"/>
    <lineage>
        <taxon>Eukaryota</taxon>
        <taxon>Fungi</taxon>
        <taxon>Dikarya</taxon>
        <taxon>Ascomycota</taxon>
        <taxon>Pezizomycotina</taxon>
        <taxon>Dothideomycetes</taxon>
        <taxon>Dothideomycetes incertae sedis</taxon>
        <taxon>Lineolatales</taxon>
        <taxon>Lineolataceae</taxon>
        <taxon>Lineolata</taxon>
    </lineage>
</organism>
<dbReference type="PANTHER" id="PTHR14490">
    <property type="entry name" value="ZINC FINGER, ZZ TYPE"/>
    <property type="match status" value="1"/>
</dbReference>
<feature type="region of interest" description="Disordered" evidence="2">
    <location>
        <begin position="427"/>
        <end position="517"/>
    </location>
</feature>
<protein>
    <submittedName>
        <fullName evidence="4">KRI1-like family C-terminal-domain-containing protein</fullName>
    </submittedName>
</protein>
<feature type="compositionally biased region" description="Polar residues" evidence="2">
    <location>
        <begin position="496"/>
        <end position="510"/>
    </location>
</feature>
<feature type="region of interest" description="Disordered" evidence="2">
    <location>
        <begin position="63"/>
        <end position="110"/>
    </location>
</feature>
<feature type="region of interest" description="Disordered" evidence="2">
    <location>
        <begin position="133"/>
        <end position="263"/>
    </location>
</feature>
<feature type="compositionally biased region" description="Basic and acidic residues" evidence="2">
    <location>
        <begin position="151"/>
        <end position="170"/>
    </location>
</feature>
<evidence type="ECO:0000256" key="1">
    <source>
        <dbReference type="ARBA" id="ARBA00007473"/>
    </source>
</evidence>
<evidence type="ECO:0000313" key="4">
    <source>
        <dbReference type="EMBL" id="KAF2455795.1"/>
    </source>
</evidence>
<accession>A0A6A6NVI2</accession>
<name>A0A6A6NVI2_9PEZI</name>
<proteinExistence type="inferred from homology"/>
<feature type="region of interest" description="Disordered" evidence="2">
    <location>
        <begin position="1"/>
        <end position="21"/>
    </location>
</feature>
<dbReference type="OrthoDB" id="10252032at2759"/>
<dbReference type="PANTHER" id="PTHR14490:SF5">
    <property type="entry name" value="PROTEIN KRI1 HOMOLOG"/>
    <property type="match status" value="1"/>
</dbReference>
<feature type="compositionally biased region" description="Low complexity" evidence="2">
    <location>
        <begin position="233"/>
        <end position="247"/>
    </location>
</feature>
<feature type="compositionally biased region" description="Acidic residues" evidence="2">
    <location>
        <begin position="89"/>
        <end position="100"/>
    </location>
</feature>
<gene>
    <name evidence="4" type="ORF">BDY21DRAFT_380384</name>
</gene>
<keyword evidence="5" id="KW-1185">Reference proteome</keyword>
<dbReference type="InterPro" id="IPR024626">
    <property type="entry name" value="Kri1-like_C"/>
</dbReference>